<dbReference type="PANTHER" id="PTHR33116:SF78">
    <property type="entry name" value="OS12G0587133 PROTEIN"/>
    <property type="match status" value="1"/>
</dbReference>
<keyword evidence="2" id="KW-0695">RNA-directed DNA polymerase</keyword>
<accession>A0A396GLE1</accession>
<keyword evidence="2" id="KW-0548">Nucleotidyltransferase</keyword>
<dbReference type="AlphaFoldDB" id="A0A396GLE1"/>
<reference evidence="2" key="1">
    <citation type="journal article" date="2018" name="Nat. Plants">
        <title>Whole-genome landscape of Medicago truncatula symbiotic genes.</title>
        <authorList>
            <person name="Pecrix Y."/>
            <person name="Gamas P."/>
            <person name="Carrere S."/>
        </authorList>
    </citation>
    <scope>NUCLEOTIDE SEQUENCE</scope>
    <source>
        <tissue evidence="2">Leaves</tissue>
    </source>
</reference>
<dbReference type="EMBL" id="PSQE01000008">
    <property type="protein sequence ID" value="RHN40384.1"/>
    <property type="molecule type" value="Genomic_DNA"/>
</dbReference>
<comment type="caution">
    <text evidence="2">The sequence shown here is derived from an EMBL/GenBank/DDBJ whole genome shotgun (WGS) entry which is preliminary data.</text>
</comment>
<name>A0A396GLE1_MEDTR</name>
<dbReference type="Pfam" id="PF13966">
    <property type="entry name" value="zf-RVT"/>
    <property type="match status" value="1"/>
</dbReference>
<dbReference type="Gramene" id="rna46532">
    <property type="protein sequence ID" value="RHN40384.1"/>
    <property type="gene ID" value="gene46532"/>
</dbReference>
<dbReference type="GO" id="GO:0003964">
    <property type="term" value="F:RNA-directed DNA polymerase activity"/>
    <property type="evidence" value="ECO:0007669"/>
    <property type="project" value="UniProtKB-KW"/>
</dbReference>
<dbReference type="Proteomes" id="UP000265566">
    <property type="component" value="Chromosome 8"/>
</dbReference>
<proteinExistence type="predicted"/>
<feature type="domain" description="Reverse transcriptase zinc-binding" evidence="1">
    <location>
        <begin position="53"/>
        <end position="148"/>
    </location>
</feature>
<gene>
    <name evidence="2" type="ORF">MtrunA17_Chr8g0354181</name>
</gene>
<keyword evidence="2" id="KW-0808">Transferase</keyword>
<dbReference type="PANTHER" id="PTHR33116">
    <property type="entry name" value="REVERSE TRANSCRIPTASE ZINC-BINDING DOMAIN-CONTAINING PROTEIN-RELATED-RELATED"/>
    <property type="match status" value="1"/>
</dbReference>
<protein>
    <submittedName>
        <fullName evidence="2">Putative reverse transcriptase zinc-binding domain-containing protein</fullName>
    </submittedName>
</protein>
<sequence length="312" mass="37126">MNPMGERWKFRWRRELFVWESNRVLAMMERLEGVVVSEGVDYWFWKPDADGKFTVKSCYLLLQNLWLDDGVLSLEEALVFRELWKTRAPTKVLAFSWTLLLDRIPTKVNLDKRRLLGNEDSRRCVFCDTHHESTLHLFLHCEIIDKVWREVMRWLNFNLTTPPNLFIHICCWTREVWSKKLRRGAWLIWHAVIWVVWLARNDRIFNNKIIEVEEMVDKIKVLVWQWSMCRLKIPTCLFYEWCWNPRLCIVSCSARHLVADCAAIFSTGTCFCFPCRVAGPGPVFCCSAPQPSLLERCCFGLYINAVKKKNYF</sequence>
<evidence type="ECO:0000259" key="1">
    <source>
        <dbReference type="Pfam" id="PF13966"/>
    </source>
</evidence>
<evidence type="ECO:0000313" key="2">
    <source>
        <dbReference type="EMBL" id="RHN40384.1"/>
    </source>
</evidence>
<dbReference type="InterPro" id="IPR026960">
    <property type="entry name" value="RVT-Znf"/>
</dbReference>
<organism evidence="2">
    <name type="scientific">Medicago truncatula</name>
    <name type="common">Barrel medic</name>
    <name type="synonym">Medicago tribuloides</name>
    <dbReference type="NCBI Taxonomy" id="3880"/>
    <lineage>
        <taxon>Eukaryota</taxon>
        <taxon>Viridiplantae</taxon>
        <taxon>Streptophyta</taxon>
        <taxon>Embryophyta</taxon>
        <taxon>Tracheophyta</taxon>
        <taxon>Spermatophyta</taxon>
        <taxon>Magnoliopsida</taxon>
        <taxon>eudicotyledons</taxon>
        <taxon>Gunneridae</taxon>
        <taxon>Pentapetalae</taxon>
        <taxon>rosids</taxon>
        <taxon>fabids</taxon>
        <taxon>Fabales</taxon>
        <taxon>Fabaceae</taxon>
        <taxon>Papilionoideae</taxon>
        <taxon>50 kb inversion clade</taxon>
        <taxon>NPAAA clade</taxon>
        <taxon>Hologalegina</taxon>
        <taxon>IRL clade</taxon>
        <taxon>Trifolieae</taxon>
        <taxon>Medicago</taxon>
    </lineage>
</organism>